<dbReference type="Proteomes" id="UP001061302">
    <property type="component" value="Chromosome"/>
</dbReference>
<dbReference type="InterPro" id="IPR058625">
    <property type="entry name" value="MdtA-like_BSH"/>
</dbReference>
<evidence type="ECO:0000259" key="7">
    <source>
        <dbReference type="Pfam" id="PF25944"/>
    </source>
</evidence>
<keyword evidence="10" id="KW-1185">Reference proteome</keyword>
<dbReference type="InterPro" id="IPR006143">
    <property type="entry name" value="RND_pump_MFP"/>
</dbReference>
<feature type="domain" description="Multidrug resistance protein MdtA-like C-terminal permuted SH3" evidence="8">
    <location>
        <begin position="305"/>
        <end position="365"/>
    </location>
</feature>
<feature type="coiled-coil region" evidence="3">
    <location>
        <begin position="100"/>
        <end position="172"/>
    </location>
</feature>
<reference evidence="9" key="1">
    <citation type="submission" date="2022-10" db="EMBL/GenBank/DDBJ databases">
        <title>Chitiniphilus purpureus sp. nov., a novel chitin-degrading bacterium isolated from crawfish pond sediment.</title>
        <authorList>
            <person name="Li K."/>
        </authorList>
    </citation>
    <scope>NUCLEOTIDE SEQUENCE</scope>
    <source>
        <strain evidence="9">CD1</strain>
    </source>
</reference>
<evidence type="ECO:0000256" key="2">
    <source>
        <dbReference type="ARBA" id="ARBA00009477"/>
    </source>
</evidence>
<dbReference type="Pfam" id="PF25944">
    <property type="entry name" value="Beta-barrel_RND"/>
    <property type="match status" value="1"/>
</dbReference>
<sequence length="395" mass="41294">MSHPHFGRLTLAAAIVLALSACSKGDQQAGGPGGGQMPPAEVVVATARSGDVAVTRDLTGRVLAYRTAEVCARVEGILEKRLFTEGGEVRAGQTLFQIDRDMLEAAAAAARANLAKANANVAIARQTAERYRALINDQGVSRQELDQAEAGLKEAQANVANAQATLKQAQIDLGHALVTAPISGRIGRAFVTEGALVGKGEATHLATIEQLDPIYVDFTQSGADMLRLKKSILEGKMKATDLPVEIVLEDGSVYPLKGELKFAEQTVDPSTGAVTLRAQFANPDRLLLPGMFATVRFAQGAVGGAVKVPQRAVMANPQGQFVYVVGADKKVTVRPVKTGGFSGQDWVITSGLKNGEKVIVDGLQKVAPGAPVNPVDEGAKAAPQAQKAPAPAQQQ</sequence>
<evidence type="ECO:0000259" key="8">
    <source>
        <dbReference type="Pfam" id="PF25967"/>
    </source>
</evidence>
<dbReference type="EMBL" id="CP106753">
    <property type="protein sequence ID" value="UXY13749.1"/>
    <property type="molecule type" value="Genomic_DNA"/>
</dbReference>
<comment type="subcellular location">
    <subcellularLocation>
        <location evidence="1">Cell envelope</location>
    </subcellularLocation>
</comment>
<dbReference type="Gene3D" id="1.10.287.470">
    <property type="entry name" value="Helix hairpin bin"/>
    <property type="match status" value="1"/>
</dbReference>
<evidence type="ECO:0000259" key="5">
    <source>
        <dbReference type="Pfam" id="PF25876"/>
    </source>
</evidence>
<gene>
    <name evidence="9" type="ORF">N8I74_10490</name>
</gene>
<dbReference type="InterPro" id="IPR058626">
    <property type="entry name" value="MdtA-like_b-barrel"/>
</dbReference>
<dbReference type="PANTHER" id="PTHR30158:SF3">
    <property type="entry name" value="MULTIDRUG EFFLUX PUMP SUBUNIT ACRA-RELATED"/>
    <property type="match status" value="1"/>
</dbReference>
<protein>
    <submittedName>
        <fullName evidence="9">Efflux RND transporter periplasmic adaptor subunit</fullName>
    </submittedName>
</protein>
<evidence type="ECO:0000256" key="4">
    <source>
        <dbReference type="SAM" id="MobiDB-lite"/>
    </source>
</evidence>
<organism evidence="9 10">
    <name type="scientific">Chitiniphilus purpureus</name>
    <dbReference type="NCBI Taxonomy" id="2981137"/>
    <lineage>
        <taxon>Bacteria</taxon>
        <taxon>Pseudomonadati</taxon>
        <taxon>Pseudomonadota</taxon>
        <taxon>Betaproteobacteria</taxon>
        <taxon>Neisseriales</taxon>
        <taxon>Chitinibacteraceae</taxon>
        <taxon>Chitiniphilus</taxon>
    </lineage>
</organism>
<evidence type="ECO:0000259" key="6">
    <source>
        <dbReference type="Pfam" id="PF25917"/>
    </source>
</evidence>
<dbReference type="InterPro" id="IPR058627">
    <property type="entry name" value="MdtA-like_C"/>
</dbReference>
<proteinExistence type="inferred from homology"/>
<comment type="similarity">
    <text evidence="2">Belongs to the membrane fusion protein (MFP) (TC 8.A.1) family.</text>
</comment>
<dbReference type="SUPFAM" id="SSF111369">
    <property type="entry name" value="HlyD-like secretion proteins"/>
    <property type="match status" value="1"/>
</dbReference>
<name>A0ABY6DHD0_9NEIS</name>
<feature type="domain" description="Multidrug resistance protein MdtA-like alpha-helical hairpin" evidence="5">
    <location>
        <begin position="108"/>
        <end position="174"/>
    </location>
</feature>
<feature type="domain" description="Multidrug resistance protein MdtA-like beta-barrel" evidence="7">
    <location>
        <begin position="213"/>
        <end position="298"/>
    </location>
</feature>
<dbReference type="NCBIfam" id="TIGR01730">
    <property type="entry name" value="RND_mfp"/>
    <property type="match status" value="1"/>
</dbReference>
<dbReference type="RefSeq" id="WP_263122996.1">
    <property type="nucleotide sequence ID" value="NZ_CP106753.1"/>
</dbReference>
<dbReference type="Pfam" id="PF25967">
    <property type="entry name" value="RND-MFP_C"/>
    <property type="match status" value="1"/>
</dbReference>
<evidence type="ECO:0000256" key="3">
    <source>
        <dbReference type="SAM" id="Coils"/>
    </source>
</evidence>
<dbReference type="Gene3D" id="2.40.30.170">
    <property type="match status" value="1"/>
</dbReference>
<evidence type="ECO:0000313" key="10">
    <source>
        <dbReference type="Proteomes" id="UP001061302"/>
    </source>
</evidence>
<evidence type="ECO:0000313" key="9">
    <source>
        <dbReference type="EMBL" id="UXY13749.1"/>
    </source>
</evidence>
<dbReference type="Gene3D" id="2.40.50.100">
    <property type="match status" value="1"/>
</dbReference>
<feature type="compositionally biased region" description="Low complexity" evidence="4">
    <location>
        <begin position="380"/>
        <end position="395"/>
    </location>
</feature>
<keyword evidence="3" id="KW-0175">Coiled coil</keyword>
<dbReference type="InterPro" id="IPR058624">
    <property type="entry name" value="MdtA-like_HH"/>
</dbReference>
<feature type="region of interest" description="Disordered" evidence="4">
    <location>
        <begin position="370"/>
        <end position="395"/>
    </location>
</feature>
<evidence type="ECO:0000256" key="1">
    <source>
        <dbReference type="ARBA" id="ARBA00004196"/>
    </source>
</evidence>
<accession>A0ABY6DHD0</accession>
<dbReference type="Pfam" id="PF25917">
    <property type="entry name" value="BSH_RND"/>
    <property type="match status" value="1"/>
</dbReference>
<feature type="domain" description="Multidrug resistance protein MdtA-like barrel-sandwich hybrid" evidence="6">
    <location>
        <begin position="66"/>
        <end position="208"/>
    </location>
</feature>
<dbReference type="Gene3D" id="2.40.420.20">
    <property type="match status" value="1"/>
</dbReference>
<dbReference type="PANTHER" id="PTHR30158">
    <property type="entry name" value="ACRA/E-RELATED COMPONENT OF DRUG EFFLUX TRANSPORTER"/>
    <property type="match status" value="1"/>
</dbReference>
<dbReference type="Pfam" id="PF25876">
    <property type="entry name" value="HH_MFP_RND"/>
    <property type="match status" value="1"/>
</dbReference>